<protein>
    <submittedName>
        <fullName evidence="1">Uncharacterized protein</fullName>
    </submittedName>
</protein>
<sequence>MVFVTNDTEKVQRRFMWNGAWDSNKMALVDWKLCKTEKKRCGLDIHDLKAFNDAMLSKWLWRFAVERDSWWRQSIAIKYQNPSLVWQTGKARHGFSQSVWANISKEYDLF</sequence>
<dbReference type="Proteomes" id="UP001497516">
    <property type="component" value="Chromosome 8"/>
</dbReference>
<dbReference type="EMBL" id="OZ034821">
    <property type="protein sequence ID" value="CAL1405271.1"/>
    <property type="molecule type" value="Genomic_DNA"/>
</dbReference>
<dbReference type="AlphaFoldDB" id="A0AAV2G424"/>
<gene>
    <name evidence="1" type="ORF">LTRI10_LOCUS45066</name>
</gene>
<name>A0AAV2G424_9ROSI</name>
<proteinExistence type="predicted"/>
<evidence type="ECO:0000313" key="1">
    <source>
        <dbReference type="EMBL" id="CAL1405271.1"/>
    </source>
</evidence>
<accession>A0AAV2G424</accession>
<organism evidence="1 2">
    <name type="scientific">Linum trigynum</name>
    <dbReference type="NCBI Taxonomy" id="586398"/>
    <lineage>
        <taxon>Eukaryota</taxon>
        <taxon>Viridiplantae</taxon>
        <taxon>Streptophyta</taxon>
        <taxon>Embryophyta</taxon>
        <taxon>Tracheophyta</taxon>
        <taxon>Spermatophyta</taxon>
        <taxon>Magnoliopsida</taxon>
        <taxon>eudicotyledons</taxon>
        <taxon>Gunneridae</taxon>
        <taxon>Pentapetalae</taxon>
        <taxon>rosids</taxon>
        <taxon>fabids</taxon>
        <taxon>Malpighiales</taxon>
        <taxon>Linaceae</taxon>
        <taxon>Linum</taxon>
    </lineage>
</organism>
<keyword evidence="2" id="KW-1185">Reference proteome</keyword>
<evidence type="ECO:0000313" key="2">
    <source>
        <dbReference type="Proteomes" id="UP001497516"/>
    </source>
</evidence>
<reference evidence="1 2" key="1">
    <citation type="submission" date="2024-04" db="EMBL/GenBank/DDBJ databases">
        <authorList>
            <person name="Fracassetti M."/>
        </authorList>
    </citation>
    <scope>NUCLEOTIDE SEQUENCE [LARGE SCALE GENOMIC DNA]</scope>
</reference>